<dbReference type="AlphaFoldDB" id="A0A4D6H5M9"/>
<organism evidence="2 3">
    <name type="scientific">Halobellus limi</name>
    <dbReference type="NCBI Taxonomy" id="699433"/>
    <lineage>
        <taxon>Archaea</taxon>
        <taxon>Methanobacteriati</taxon>
        <taxon>Methanobacteriota</taxon>
        <taxon>Stenosarchaea group</taxon>
        <taxon>Halobacteria</taxon>
        <taxon>Halobacteriales</taxon>
        <taxon>Haloferacaceae</taxon>
        <taxon>Halobellus</taxon>
    </lineage>
</organism>
<dbReference type="KEGG" id="hlm:DV707_13030"/>
<evidence type="ECO:0000256" key="1">
    <source>
        <dbReference type="SAM" id="MobiDB-lite"/>
    </source>
</evidence>
<accession>A0A4D6H5M9</accession>
<dbReference type="Proteomes" id="UP000296733">
    <property type="component" value="Chromosome"/>
</dbReference>
<proteinExistence type="predicted"/>
<evidence type="ECO:0000313" key="3">
    <source>
        <dbReference type="Proteomes" id="UP000296733"/>
    </source>
</evidence>
<gene>
    <name evidence="2" type="ORF">DV707_13030</name>
</gene>
<reference evidence="2 3" key="1">
    <citation type="journal article" date="2019" name="Nat. Commun.">
        <title>A new type of DNA phosphorothioation-based antiviral system in archaea.</title>
        <authorList>
            <person name="Xiong L."/>
            <person name="Liu S."/>
            <person name="Chen S."/>
            <person name="Xiao Y."/>
            <person name="Zhu B."/>
            <person name="Gao Y."/>
            <person name="Zhang Y."/>
            <person name="Chen B."/>
            <person name="Luo J."/>
            <person name="Deng Z."/>
            <person name="Chen X."/>
            <person name="Wang L."/>
            <person name="Chen S."/>
        </authorList>
    </citation>
    <scope>NUCLEOTIDE SEQUENCE [LARGE SCALE GENOMIC DNA]</scope>
    <source>
        <strain evidence="2 3">CGMCC 1.10331</strain>
    </source>
</reference>
<name>A0A4D6H5M9_9EURY</name>
<dbReference type="PROSITE" id="PS51257">
    <property type="entry name" value="PROKAR_LIPOPROTEIN"/>
    <property type="match status" value="1"/>
</dbReference>
<dbReference type="EMBL" id="CP031311">
    <property type="protein sequence ID" value="QCC48508.1"/>
    <property type="molecule type" value="Genomic_DNA"/>
</dbReference>
<protein>
    <submittedName>
        <fullName evidence="2">Uncharacterized protein</fullName>
    </submittedName>
</protein>
<sequence>MIRDPESVQRRDFLAAASIGIAATAGCASITGTDNGSDGESGSGDGSEEVERIELEDDAPEAAGAQTLRVPVAESIAGQTLSAVAATYPRERFVVDSASHDAITVGVDQDGDETLDEEFGSDAISGANNNAYSFTVTMDTAYELREGDVVILDYPTISNPQEAGEYDATVVLNDQQETTVSVAIE</sequence>
<evidence type="ECO:0000313" key="2">
    <source>
        <dbReference type="EMBL" id="QCC48508.1"/>
    </source>
</evidence>
<feature type="region of interest" description="Disordered" evidence="1">
    <location>
        <begin position="30"/>
        <end position="49"/>
    </location>
</feature>